<evidence type="ECO:0000256" key="1">
    <source>
        <dbReference type="SAM" id="MobiDB-lite"/>
    </source>
</evidence>
<feature type="region of interest" description="Disordered" evidence="1">
    <location>
        <begin position="1"/>
        <end position="21"/>
    </location>
</feature>
<dbReference type="SUPFAM" id="SSF141072">
    <property type="entry name" value="CalX-like"/>
    <property type="match status" value="1"/>
</dbReference>
<accession>A0A524RR51</accession>
<dbReference type="Gene3D" id="2.60.40.10">
    <property type="entry name" value="Immunoglobulins"/>
    <property type="match status" value="1"/>
</dbReference>
<protein>
    <submittedName>
        <fullName evidence="3">Autotransporter domain-containing protein</fullName>
    </submittedName>
</protein>
<dbReference type="SUPFAM" id="SSF103515">
    <property type="entry name" value="Autotransporter"/>
    <property type="match status" value="1"/>
</dbReference>
<dbReference type="InterPro" id="IPR013783">
    <property type="entry name" value="Ig-like_fold"/>
</dbReference>
<feature type="compositionally biased region" description="Polar residues" evidence="1">
    <location>
        <begin position="11"/>
        <end position="21"/>
    </location>
</feature>
<dbReference type="InterPro" id="IPR036709">
    <property type="entry name" value="Autotransporte_beta_dom_sf"/>
</dbReference>
<reference evidence="3 4" key="1">
    <citation type="journal article" date="2019" name="mSystems">
        <title>Life at home and on the roam: Genomic adaptions reflect the dual lifestyle of an intracellular, facultative symbiont.</title>
        <authorList>
            <person name="Burgsdorf I."/>
        </authorList>
    </citation>
    <scope>NUCLEOTIDE SEQUENCE [LARGE SCALE GENOMIC DNA]</scope>
    <source>
        <strain evidence="3">277cV</strain>
    </source>
</reference>
<dbReference type="Gene3D" id="2.60.40.2030">
    <property type="match status" value="2"/>
</dbReference>
<feature type="non-terminal residue" evidence="3">
    <location>
        <position position="1"/>
    </location>
</feature>
<evidence type="ECO:0000259" key="2">
    <source>
        <dbReference type="SMART" id="SM00869"/>
    </source>
</evidence>
<comment type="caution">
    <text evidence="3">The sequence shown here is derived from an EMBL/GenBank/DDBJ whole genome shotgun (WGS) entry which is preliminary data.</text>
</comment>
<organism evidence="3 4">
    <name type="scientific">Aphanocapsa feldmannii 277cV</name>
    <dbReference type="NCBI Taxonomy" id="2507553"/>
    <lineage>
        <taxon>Bacteria</taxon>
        <taxon>Bacillati</taxon>
        <taxon>Cyanobacteriota</taxon>
        <taxon>Cyanophyceae</taxon>
        <taxon>Oscillatoriophycideae</taxon>
        <taxon>Chroococcales</taxon>
        <taxon>Microcystaceae</taxon>
        <taxon>Aphanocapsa</taxon>
    </lineage>
</organism>
<name>A0A524RR51_9CHRO</name>
<dbReference type="SMART" id="SM00869">
    <property type="entry name" value="Autotransporter"/>
    <property type="match status" value="1"/>
</dbReference>
<feature type="compositionally biased region" description="Acidic residues" evidence="1">
    <location>
        <begin position="1"/>
        <end position="10"/>
    </location>
</feature>
<dbReference type="Gene3D" id="2.40.128.130">
    <property type="entry name" value="Autotransporter beta-domain"/>
    <property type="match status" value="1"/>
</dbReference>
<dbReference type="InterPro" id="IPR005546">
    <property type="entry name" value="Autotransporte_beta"/>
</dbReference>
<dbReference type="Proteomes" id="UP000317990">
    <property type="component" value="Unassembled WGS sequence"/>
</dbReference>
<feature type="domain" description="Autotransporter" evidence="2">
    <location>
        <begin position="557"/>
        <end position="788"/>
    </location>
</feature>
<evidence type="ECO:0000313" key="4">
    <source>
        <dbReference type="Proteomes" id="UP000317990"/>
    </source>
</evidence>
<dbReference type="AlphaFoldDB" id="A0A524RR51"/>
<dbReference type="InterPro" id="IPR038081">
    <property type="entry name" value="CalX-like_sf"/>
</dbReference>
<evidence type="ECO:0000313" key="3">
    <source>
        <dbReference type="EMBL" id="TGG96687.1"/>
    </source>
</evidence>
<dbReference type="EMBL" id="SRMO01000004">
    <property type="protein sequence ID" value="TGG96687.1"/>
    <property type="molecule type" value="Genomic_DNA"/>
</dbReference>
<sequence>IDEGDSDETYESLTVSGSSSRDNVTFTASTTLTITDNDDPPSGIKLTLLNDLDGGDLDSLLESAGSTTVQVKADLEGEEGKDRTTYATAQTLTVTVGADDDTAIKGTDYTTNLTNNLPPFSIDIPAGELSRTTTFMLMLNDDNIDEGDSDETYESLTVSGSSNLADVSVREDSLTIIDNDAAPSRIKLTLLNDSDGDLFTVPESVGSTTVKVKADLKGDEGKDPTTYATAQTLTVTVGADDDTAIEGIDYEKIDEDVNPITITIRAGKLFGTETFTLTPKSDSVIEEDETLTILGNIPTEVPIEDTSLTIIDDTIDVQPSFGNNRIDGQIFTYTENLEIEQLVLPEASGGNGELRYTLTPLKPDSTPALPEGLDYNEEERTITGTPKLYHRKTKYTWTAIDEDGDTTSLTFSIKVDLASVEKEAIRSALSGQARALLGSVTEMIGSRLDSASGGTGSTSSICVSPAAAAAGNPGDDTITAAHGIATANAWQGNSGKAGPDGMGLRGVPHVGHAASDDSMDKTFDDLLSLFRGQPHSLQPSEWGLGCGDATAGDIHKRWTLWGAADLQWAKGSTESSTFDGAWEFLYFGADRAFSERWLGGLSLSRVWGEVDYSFDDASSSGGGQLSSSLTALYPYLHGQLSPNLELSLIAGIGVGDVGNVREHVGGHRDQGDLDMSLVSVGLRRSLTPTGDVDLSFLGDTGFSSLSTEGDGSLDNVEVSVVRSRIGLELSRPFASGAEPFARLYGRYDSGDGPSGTAAEMVLGLRYGGERLDLEVRGNYLSSAADFEQWGANARLDYGAAADGAGLNLSLTSQWGVTEKGGSFLQGPIIGLKAPGVELVGRGDVSPVQLSGEVGYGLPMGEGQRWGILTPTIGYDHSEAGTSRTRLGLAYNLSSDRNRDIELRLDLIRSEGGQKDPDHSIELGTSLRF</sequence>
<gene>
    <name evidence="3" type="ORF">ERJ67_00575</name>
</gene>
<dbReference type="Pfam" id="PF05345">
    <property type="entry name" value="He_PIG"/>
    <property type="match status" value="1"/>
</dbReference>
<proteinExistence type="predicted"/>